<keyword evidence="2" id="KW-1185">Reference proteome</keyword>
<dbReference type="GO" id="GO:0008168">
    <property type="term" value="F:methyltransferase activity"/>
    <property type="evidence" value="ECO:0007669"/>
    <property type="project" value="UniProtKB-KW"/>
</dbReference>
<reference evidence="1 2" key="1">
    <citation type="submission" date="2023-11" db="EMBL/GenBank/DDBJ databases">
        <authorList>
            <person name="Ouyang M.-Y."/>
        </authorList>
    </citation>
    <scope>NUCLEOTIDE SEQUENCE [LARGE SCALE GENOMIC DNA]</scope>
    <source>
        <strain evidence="1 2">OY6</strain>
    </source>
</reference>
<dbReference type="RefSeq" id="WP_319960451.1">
    <property type="nucleotide sequence ID" value="NZ_JAXARY010000001.1"/>
</dbReference>
<evidence type="ECO:0000313" key="1">
    <source>
        <dbReference type="EMBL" id="MDX8126161.1"/>
    </source>
</evidence>
<evidence type="ECO:0000313" key="2">
    <source>
        <dbReference type="Proteomes" id="UP001284537"/>
    </source>
</evidence>
<dbReference type="SUPFAM" id="SSF53335">
    <property type="entry name" value="S-adenosyl-L-methionine-dependent methyltransferases"/>
    <property type="match status" value="1"/>
</dbReference>
<dbReference type="PANTHER" id="PTHR40036">
    <property type="entry name" value="MACROCIN O-METHYLTRANSFERASE"/>
    <property type="match status" value="1"/>
</dbReference>
<proteinExistence type="predicted"/>
<dbReference type="InterPro" id="IPR029063">
    <property type="entry name" value="SAM-dependent_MTases_sf"/>
</dbReference>
<dbReference type="Pfam" id="PF05711">
    <property type="entry name" value="TylF"/>
    <property type="match status" value="1"/>
</dbReference>
<comment type="caution">
    <text evidence="1">The sequence shown here is derived from an EMBL/GenBank/DDBJ whole genome shotgun (WGS) entry which is preliminary data.</text>
</comment>
<dbReference type="Gene3D" id="3.40.50.150">
    <property type="entry name" value="Vaccinia Virus protein VP39"/>
    <property type="match status" value="1"/>
</dbReference>
<dbReference type="EC" id="2.1.1.-" evidence="1"/>
<dbReference type="Proteomes" id="UP001284537">
    <property type="component" value="Unassembled WGS sequence"/>
</dbReference>
<dbReference type="EMBL" id="JAXARY010000001">
    <property type="protein sequence ID" value="MDX8126161.1"/>
    <property type="molecule type" value="Genomic_DNA"/>
</dbReference>
<dbReference type="PANTHER" id="PTHR40036:SF1">
    <property type="entry name" value="MACROCIN O-METHYLTRANSFERASE"/>
    <property type="match status" value="1"/>
</dbReference>
<gene>
    <name evidence="1" type="ORF">QLH52_02620</name>
</gene>
<name>A0ABU4UAG3_9GAMM</name>
<accession>A0ABU4UAG3</accession>
<dbReference type="GO" id="GO:0032259">
    <property type="term" value="P:methylation"/>
    <property type="evidence" value="ECO:0007669"/>
    <property type="project" value="UniProtKB-KW"/>
</dbReference>
<keyword evidence="1" id="KW-0489">Methyltransferase</keyword>
<keyword evidence="1" id="KW-0808">Transferase</keyword>
<dbReference type="InterPro" id="IPR008884">
    <property type="entry name" value="TylF_MeTrfase"/>
</dbReference>
<protein>
    <submittedName>
        <fullName evidence="1">TylF/MycF/NovP-related O-methyltransferase</fullName>
        <ecNumber evidence="1">2.1.1.-</ecNumber>
    </submittedName>
</protein>
<sequence>MSTFDGFRKTGTDQSTEDRLQQHCANFDIDPLTAVKLFPVLARRQWLKRFLAHAELFKHTLNVPGDIAEFGVFRGLSLMTWANLLETYAIGDRTKVVYGFDNWRGFTEFAAQDGKPTAEVDKVLGGYDSSGFKSELEAALAIFDADRFVPWKPRVKLIEGDIGDTVPRFVAENPGVRFSLVHFDCDLYTPTKAALEAIWPKVSRGGVVLFDEYALKEWEGESQAVDEFFANQPNLRLLTLEWTNSPAAYLIKP</sequence>
<organism evidence="1 2">
    <name type="scientific">Methylomonas defluvii</name>
    <dbReference type="NCBI Taxonomy" id="3045149"/>
    <lineage>
        <taxon>Bacteria</taxon>
        <taxon>Pseudomonadati</taxon>
        <taxon>Pseudomonadota</taxon>
        <taxon>Gammaproteobacteria</taxon>
        <taxon>Methylococcales</taxon>
        <taxon>Methylococcaceae</taxon>
        <taxon>Methylomonas</taxon>
    </lineage>
</organism>